<dbReference type="FunFam" id="1.10.287.990:FF:000001">
    <property type="entry name" value="Superoxide dismutase"/>
    <property type="match status" value="1"/>
</dbReference>
<dbReference type="EC" id="1.15.1.1" evidence="2 7"/>
<evidence type="ECO:0000256" key="2">
    <source>
        <dbReference type="ARBA" id="ARBA00012682"/>
    </source>
</evidence>
<dbReference type="Pfam" id="PF00081">
    <property type="entry name" value="Sod_Fe_N"/>
    <property type="match status" value="1"/>
</dbReference>
<dbReference type="InterPro" id="IPR001189">
    <property type="entry name" value="Mn/Fe_SOD"/>
</dbReference>
<feature type="binding site" evidence="6">
    <location>
        <position position="66"/>
    </location>
    <ligand>
        <name>Mn(2+)</name>
        <dbReference type="ChEBI" id="CHEBI:29035"/>
    </ligand>
</feature>
<dbReference type="AlphaFoldDB" id="A0AAD9IM11"/>
<dbReference type="EMBL" id="JASFZW010000002">
    <property type="protein sequence ID" value="KAK2080081.1"/>
    <property type="molecule type" value="Genomic_DNA"/>
</dbReference>
<dbReference type="InterPro" id="IPR036314">
    <property type="entry name" value="SOD_C_sf"/>
</dbReference>
<dbReference type="PROSITE" id="PS00088">
    <property type="entry name" value="SOD_MN"/>
    <property type="match status" value="1"/>
</dbReference>
<keyword evidence="8" id="KW-0732">Signal</keyword>
<dbReference type="Pfam" id="PF02777">
    <property type="entry name" value="Sod_Fe_C"/>
    <property type="match status" value="1"/>
</dbReference>
<gene>
    <name evidence="11" type="ORF">QBZ16_002477</name>
</gene>
<comment type="caution">
    <text evidence="11">The sequence shown here is derived from an EMBL/GenBank/DDBJ whole genome shotgun (WGS) entry which is preliminary data.</text>
</comment>
<dbReference type="InterPro" id="IPR019831">
    <property type="entry name" value="Mn/Fe_SOD_N"/>
</dbReference>
<evidence type="ECO:0000256" key="6">
    <source>
        <dbReference type="PIRSR" id="PIRSR000349-1"/>
    </source>
</evidence>
<comment type="catalytic activity">
    <reaction evidence="5 7">
        <text>2 superoxide + 2 H(+) = H2O2 + O2</text>
        <dbReference type="Rhea" id="RHEA:20696"/>
        <dbReference type="ChEBI" id="CHEBI:15378"/>
        <dbReference type="ChEBI" id="CHEBI:15379"/>
        <dbReference type="ChEBI" id="CHEBI:16240"/>
        <dbReference type="ChEBI" id="CHEBI:18421"/>
        <dbReference type="EC" id="1.15.1.1"/>
    </reaction>
</comment>
<accession>A0AAD9IM11</accession>
<evidence type="ECO:0000256" key="3">
    <source>
        <dbReference type="ARBA" id="ARBA00022723"/>
    </source>
</evidence>
<proteinExistence type="inferred from homology"/>
<dbReference type="GO" id="GO:0004784">
    <property type="term" value="F:superoxide dismutase activity"/>
    <property type="evidence" value="ECO:0007669"/>
    <property type="project" value="UniProtKB-EC"/>
</dbReference>
<evidence type="ECO:0000256" key="4">
    <source>
        <dbReference type="ARBA" id="ARBA00023002"/>
    </source>
</evidence>
<dbReference type="Gene3D" id="3.55.40.20">
    <property type="entry name" value="Iron/manganese superoxide dismutase, C-terminal domain"/>
    <property type="match status" value="1"/>
</dbReference>
<dbReference type="SUPFAM" id="SSF46609">
    <property type="entry name" value="Fe,Mn superoxide dismutase (SOD), N-terminal domain"/>
    <property type="match status" value="1"/>
</dbReference>
<evidence type="ECO:0000256" key="5">
    <source>
        <dbReference type="ARBA" id="ARBA00049204"/>
    </source>
</evidence>
<protein>
    <recommendedName>
        <fullName evidence="2 7">Superoxide dismutase</fullName>
        <ecNumber evidence="2 7">1.15.1.1</ecNumber>
    </recommendedName>
</protein>
<dbReference type="InterPro" id="IPR050265">
    <property type="entry name" value="Fe/Mn_Superoxide_Dismutase"/>
</dbReference>
<dbReference type="InterPro" id="IPR019833">
    <property type="entry name" value="Mn/Fe_SOD_BS"/>
</dbReference>
<dbReference type="PANTHER" id="PTHR11404:SF6">
    <property type="entry name" value="SUPEROXIDE DISMUTASE [MN], MITOCHONDRIAL"/>
    <property type="match status" value="1"/>
</dbReference>
<dbReference type="PIRSF" id="PIRSF000349">
    <property type="entry name" value="SODismutase"/>
    <property type="match status" value="1"/>
</dbReference>
<evidence type="ECO:0000256" key="7">
    <source>
        <dbReference type="RuleBase" id="RU000414"/>
    </source>
</evidence>
<feature type="domain" description="Manganese/iron superoxide dismutase N-terminal" evidence="9">
    <location>
        <begin position="43"/>
        <end position="121"/>
    </location>
</feature>
<feature type="binding site" evidence="6">
    <location>
        <position position="114"/>
    </location>
    <ligand>
        <name>Mn(2+)</name>
        <dbReference type="ChEBI" id="CHEBI:29035"/>
    </ligand>
</feature>
<organism evidence="11 12">
    <name type="scientific">Prototheca wickerhamii</name>
    <dbReference type="NCBI Taxonomy" id="3111"/>
    <lineage>
        <taxon>Eukaryota</taxon>
        <taxon>Viridiplantae</taxon>
        <taxon>Chlorophyta</taxon>
        <taxon>core chlorophytes</taxon>
        <taxon>Trebouxiophyceae</taxon>
        <taxon>Chlorellales</taxon>
        <taxon>Chlorellaceae</taxon>
        <taxon>Prototheca</taxon>
    </lineage>
</organism>
<evidence type="ECO:0000256" key="8">
    <source>
        <dbReference type="SAM" id="SignalP"/>
    </source>
</evidence>
<dbReference type="Gene3D" id="1.10.287.990">
    <property type="entry name" value="Fe,Mn superoxide dismutase (SOD) domain"/>
    <property type="match status" value="1"/>
</dbReference>
<feature type="binding site" evidence="6">
    <location>
        <position position="204"/>
    </location>
    <ligand>
        <name>Mn(2+)</name>
        <dbReference type="ChEBI" id="CHEBI:29035"/>
    </ligand>
</feature>
<dbReference type="InterPro" id="IPR019832">
    <property type="entry name" value="Mn/Fe_SOD_C"/>
</dbReference>
<dbReference type="FunFam" id="3.55.40.20:FF:000004">
    <property type="entry name" value="Superoxide dismutase [Fe]"/>
    <property type="match status" value="1"/>
</dbReference>
<evidence type="ECO:0000256" key="1">
    <source>
        <dbReference type="ARBA" id="ARBA00008714"/>
    </source>
</evidence>
<evidence type="ECO:0000259" key="10">
    <source>
        <dbReference type="Pfam" id="PF02777"/>
    </source>
</evidence>
<dbReference type="GO" id="GO:0030145">
    <property type="term" value="F:manganese ion binding"/>
    <property type="evidence" value="ECO:0007669"/>
    <property type="project" value="TreeGrafter"/>
</dbReference>
<evidence type="ECO:0000313" key="12">
    <source>
        <dbReference type="Proteomes" id="UP001255856"/>
    </source>
</evidence>
<evidence type="ECO:0000313" key="11">
    <source>
        <dbReference type="EMBL" id="KAK2080081.1"/>
    </source>
</evidence>
<dbReference type="Proteomes" id="UP001255856">
    <property type="component" value="Unassembled WGS sequence"/>
</dbReference>
<dbReference type="PRINTS" id="PR01703">
    <property type="entry name" value="MNSODISMTASE"/>
</dbReference>
<feature type="domain" description="Manganese/iron superoxide dismutase C-terminal" evidence="10">
    <location>
        <begin position="131"/>
        <end position="233"/>
    </location>
</feature>
<feature type="binding site" evidence="6">
    <location>
        <position position="200"/>
    </location>
    <ligand>
        <name>Mn(2+)</name>
        <dbReference type="ChEBI" id="CHEBI:29035"/>
    </ligand>
</feature>
<keyword evidence="4 7" id="KW-0560">Oxidoreductase</keyword>
<dbReference type="PANTHER" id="PTHR11404">
    <property type="entry name" value="SUPEROXIDE DISMUTASE 2"/>
    <property type="match status" value="1"/>
</dbReference>
<dbReference type="InterPro" id="IPR036324">
    <property type="entry name" value="Mn/Fe_SOD_N_sf"/>
</dbReference>
<keyword evidence="12" id="KW-1185">Reference proteome</keyword>
<name>A0AAD9IM11_PROWI</name>
<feature type="chain" id="PRO_5042259178" description="Superoxide dismutase" evidence="8">
    <location>
        <begin position="21"/>
        <end position="238"/>
    </location>
</feature>
<feature type="signal peptide" evidence="8">
    <location>
        <begin position="1"/>
        <end position="20"/>
    </location>
</feature>
<sequence length="238" mass="25844">MAKFASIALLVVLLSGLCAASRVPMSSLGRLPGRRLLQFANITLPDLPYAADALEPVISEEIMVLHHDRHHQAYVNGFNTAVVRLQSAQDASNVSAIVDLTSLLNFNGGGHVNHALFWESLTPVESFVPVSGSLAESINDTWGSFEAFQAAFEGAAAGVQGSGWVWLGQDPATGALSIRTTANQDTLAAKYKLTPLLGVDLWEHSYYLQYKNVRADYVDAIWQVINWPEVESRFTATA</sequence>
<reference evidence="11" key="1">
    <citation type="submission" date="2021-01" db="EMBL/GenBank/DDBJ databases">
        <authorList>
            <person name="Eckstrom K.M.E."/>
        </authorList>
    </citation>
    <scope>NUCLEOTIDE SEQUENCE</scope>
    <source>
        <strain evidence="11">UVCC 0001</strain>
    </source>
</reference>
<dbReference type="SUPFAM" id="SSF54719">
    <property type="entry name" value="Fe,Mn superoxide dismutase (SOD), C-terminal domain"/>
    <property type="match status" value="1"/>
</dbReference>
<comment type="function">
    <text evidence="7">Destroys radicals which are normally produced within the cells and which are toxic to biological systems.</text>
</comment>
<keyword evidence="3 6" id="KW-0479">Metal-binding</keyword>
<evidence type="ECO:0000259" key="9">
    <source>
        <dbReference type="Pfam" id="PF00081"/>
    </source>
</evidence>
<comment type="similarity">
    <text evidence="1 7">Belongs to the iron/manganese superoxide dismutase family.</text>
</comment>